<dbReference type="RefSeq" id="WP_301590687.1">
    <property type="nucleotide sequence ID" value="NZ_JAPFQI010000010.1"/>
</dbReference>
<proteinExistence type="predicted"/>
<feature type="compositionally biased region" description="Basic and acidic residues" evidence="1">
    <location>
        <begin position="47"/>
        <end position="56"/>
    </location>
</feature>
<feature type="region of interest" description="Disordered" evidence="1">
    <location>
        <begin position="47"/>
        <end position="74"/>
    </location>
</feature>
<evidence type="ECO:0000313" key="3">
    <source>
        <dbReference type="Proteomes" id="UP001526430"/>
    </source>
</evidence>
<keyword evidence="3" id="KW-1185">Reference proteome</keyword>
<protein>
    <submittedName>
        <fullName evidence="2">Uncharacterized protein</fullName>
    </submittedName>
</protein>
<gene>
    <name evidence="2" type="ORF">OF850_13305</name>
</gene>
<dbReference type="EMBL" id="JAPFQI010000010">
    <property type="protein sequence ID" value="MCW8086608.1"/>
    <property type="molecule type" value="Genomic_DNA"/>
</dbReference>
<evidence type="ECO:0000313" key="2">
    <source>
        <dbReference type="EMBL" id="MCW8086608.1"/>
    </source>
</evidence>
<reference evidence="2 3" key="1">
    <citation type="submission" date="2022-10" db="EMBL/GenBank/DDBJ databases">
        <title>Roseococcus glaciei nov., sp. nov., isolated from glacier.</title>
        <authorList>
            <person name="Liu Q."/>
            <person name="Xin Y.-H."/>
        </authorList>
    </citation>
    <scope>NUCLEOTIDE SEQUENCE [LARGE SCALE GENOMIC DNA]</scope>
    <source>
        <strain evidence="2 3">MDT2-1-1</strain>
    </source>
</reference>
<feature type="compositionally biased region" description="Basic and acidic residues" evidence="1">
    <location>
        <begin position="64"/>
        <end position="74"/>
    </location>
</feature>
<sequence length="74" mass="8005">MPTDYRNTGQGGALAPACKLYRRTSAKGVHYLMGRLGGLRVLVMPKRDGEDGEHSHTLLIGAAPERDEGREGGR</sequence>
<evidence type="ECO:0000256" key="1">
    <source>
        <dbReference type="SAM" id="MobiDB-lite"/>
    </source>
</evidence>
<name>A0ABT3NWV1_9PROT</name>
<dbReference type="Proteomes" id="UP001526430">
    <property type="component" value="Unassembled WGS sequence"/>
</dbReference>
<comment type="caution">
    <text evidence="2">The sequence shown here is derived from an EMBL/GenBank/DDBJ whole genome shotgun (WGS) entry which is preliminary data.</text>
</comment>
<organism evidence="2 3">
    <name type="scientific">Sabulicella glaciei</name>
    <dbReference type="NCBI Taxonomy" id="2984948"/>
    <lineage>
        <taxon>Bacteria</taxon>
        <taxon>Pseudomonadati</taxon>
        <taxon>Pseudomonadota</taxon>
        <taxon>Alphaproteobacteria</taxon>
        <taxon>Acetobacterales</taxon>
        <taxon>Acetobacteraceae</taxon>
        <taxon>Sabulicella</taxon>
    </lineage>
</organism>
<accession>A0ABT3NWV1</accession>